<dbReference type="PATRIC" id="fig|1360.105.peg.1514"/>
<evidence type="ECO:0000256" key="2">
    <source>
        <dbReference type="ARBA" id="ARBA00022801"/>
    </source>
</evidence>
<dbReference type="GO" id="GO:0008422">
    <property type="term" value="F:beta-glucosidase activity"/>
    <property type="evidence" value="ECO:0007669"/>
    <property type="project" value="TreeGrafter"/>
</dbReference>
<evidence type="ECO:0000256" key="4">
    <source>
        <dbReference type="PROSITE-ProRule" id="PRU10055"/>
    </source>
</evidence>
<comment type="caution">
    <text evidence="7">The sequence shown here is derived from an EMBL/GenBank/DDBJ whole genome shotgun (WGS) entry which is preliminary data.</text>
</comment>
<dbReference type="PANTHER" id="PTHR10353:SF122">
    <property type="entry name" value="6-PHOSPHO-BETA-GLUCOSIDASE ASCB-RELATED"/>
    <property type="match status" value="1"/>
</dbReference>
<gene>
    <name evidence="7" type="ORF">KF282_2322</name>
</gene>
<dbReference type="PROSITE" id="PS00572">
    <property type="entry name" value="GLYCOSYL_HYDROL_F1_1"/>
    <property type="match status" value="1"/>
</dbReference>
<evidence type="ECO:0000256" key="1">
    <source>
        <dbReference type="ARBA" id="ARBA00010838"/>
    </source>
</evidence>
<sequence>MKVFPENFLWGGAVAANQVEGAYNKDGKGLSVQDVLPNGGLSDYTDTVTKDNLKLDGIDFYKKYEEDIPLFAEMGFKVFRTSIAWSRIFPKGDEKIPNEAGLKYYDKLFDELIKYGIEPLVTLSHYETPLYLSETYNGWSNRKLIGFFENYAKTVFDRYKDKVKYWLTFNEVNSILEMPFTSGGIRTPKNKLSKQDLYQAIHHELVASSLVTKLGHEINPDFKIGCMVLAMPAYAMTSKPNDVLAARQYENLNYLFSDIHVRGEYPGYAKRFFKENGIKIFFEDGDKEILKQNTVDFLSFSYYMSVAQASNKEDYTEGAGNIIGGLTNPYLEDSEWGWQIDPVGLRLVLNSFYDRYQIPLFIVENGLGAKDILKKSKNNFTIQDDYRIDYMKKHLIQVGEAILDGVPIMGYTSWGCIDCVSMSTSQMSKRYGLIYVDRNDDGTGSFKRFKKNSFYWYKSVIETNGETLYK</sequence>
<dbReference type="Gene3D" id="3.20.20.80">
    <property type="entry name" value="Glycosidases"/>
    <property type="match status" value="1"/>
</dbReference>
<evidence type="ECO:0000313" key="8">
    <source>
        <dbReference type="Proteomes" id="UP000053058"/>
    </source>
</evidence>
<protein>
    <submittedName>
        <fullName evidence="7">6-phospho-beta-glucosidase</fullName>
    </submittedName>
</protein>
<proteinExistence type="inferred from homology"/>
<dbReference type="InterPro" id="IPR017853">
    <property type="entry name" value="GH"/>
</dbReference>
<dbReference type="FunFam" id="3.20.20.80:FF:000004">
    <property type="entry name" value="Beta-glucosidase 6-phospho-beta-glucosidase"/>
    <property type="match status" value="1"/>
</dbReference>
<dbReference type="Proteomes" id="UP000053058">
    <property type="component" value="Unassembled WGS sequence"/>
</dbReference>
<evidence type="ECO:0000256" key="6">
    <source>
        <dbReference type="RuleBase" id="RU004468"/>
    </source>
</evidence>
<evidence type="ECO:0000313" key="7">
    <source>
        <dbReference type="EMBL" id="KSU02528.1"/>
    </source>
</evidence>
<organism evidence="7 8">
    <name type="scientific">Lactococcus lactis subsp. lactis</name>
    <name type="common">Streptococcus lactis</name>
    <dbReference type="NCBI Taxonomy" id="1360"/>
    <lineage>
        <taxon>Bacteria</taxon>
        <taxon>Bacillati</taxon>
        <taxon>Bacillota</taxon>
        <taxon>Bacilli</taxon>
        <taxon>Lactobacillales</taxon>
        <taxon>Streptococcaceae</taxon>
        <taxon>Lactococcus</taxon>
    </lineage>
</organism>
<dbReference type="InterPro" id="IPR018120">
    <property type="entry name" value="Glyco_hydro_1_AS"/>
</dbReference>
<dbReference type="SUPFAM" id="SSF51445">
    <property type="entry name" value="(Trans)glycosidases"/>
    <property type="match status" value="1"/>
</dbReference>
<dbReference type="PANTHER" id="PTHR10353">
    <property type="entry name" value="GLYCOSYL HYDROLASE"/>
    <property type="match status" value="1"/>
</dbReference>
<dbReference type="Pfam" id="PF00232">
    <property type="entry name" value="Glyco_hydro_1"/>
    <property type="match status" value="1"/>
</dbReference>
<feature type="active site" description="Nucleophile" evidence="4">
    <location>
        <position position="364"/>
    </location>
</feature>
<keyword evidence="3 6" id="KW-0326">Glycosidase</keyword>
<dbReference type="RefSeq" id="WP_058220116.1">
    <property type="nucleotide sequence ID" value="NZ_LKLN01000080.1"/>
</dbReference>
<dbReference type="GO" id="GO:0016052">
    <property type="term" value="P:carbohydrate catabolic process"/>
    <property type="evidence" value="ECO:0007669"/>
    <property type="project" value="TreeGrafter"/>
</dbReference>
<evidence type="ECO:0000256" key="3">
    <source>
        <dbReference type="ARBA" id="ARBA00023295"/>
    </source>
</evidence>
<accession>A0A0V8CML2</accession>
<dbReference type="EMBL" id="LKLN01000080">
    <property type="protein sequence ID" value="KSU02528.1"/>
    <property type="molecule type" value="Genomic_DNA"/>
</dbReference>
<dbReference type="InterPro" id="IPR033132">
    <property type="entry name" value="GH_1_N_CS"/>
</dbReference>
<dbReference type="AlphaFoldDB" id="A0A0V8CML2"/>
<dbReference type="PROSITE" id="PS00653">
    <property type="entry name" value="GLYCOSYL_HYDROL_F1_2"/>
    <property type="match status" value="1"/>
</dbReference>
<comment type="similarity">
    <text evidence="1 5">Belongs to the glycosyl hydrolase 1 family.</text>
</comment>
<keyword evidence="2 6" id="KW-0378">Hydrolase</keyword>
<dbReference type="InterPro" id="IPR001360">
    <property type="entry name" value="Glyco_hydro_1"/>
</dbReference>
<dbReference type="PRINTS" id="PR00131">
    <property type="entry name" value="GLHYDRLASE1"/>
</dbReference>
<reference evidence="8" key="1">
    <citation type="submission" date="2015-10" db="EMBL/GenBank/DDBJ databases">
        <title>Draft Genome Sequences of 11 Lactococcus lactis subspecies cremoris strains.</title>
        <authorList>
            <person name="Wels M."/>
            <person name="Backus L."/>
            <person name="Boekhorst J."/>
            <person name="Dijkstra A."/>
            <person name="Beerthuizen M."/>
            <person name="Kelly W."/>
            <person name="Siezen R."/>
            <person name="Bachmann H."/>
            <person name="Van Hijum S."/>
        </authorList>
    </citation>
    <scope>NUCLEOTIDE SEQUENCE [LARGE SCALE GENOMIC DNA]</scope>
    <source>
        <strain evidence="8">KF282</strain>
    </source>
</reference>
<name>A0A0V8CML2_LACLL</name>
<dbReference type="GO" id="GO:0005829">
    <property type="term" value="C:cytosol"/>
    <property type="evidence" value="ECO:0007669"/>
    <property type="project" value="TreeGrafter"/>
</dbReference>
<evidence type="ECO:0000256" key="5">
    <source>
        <dbReference type="RuleBase" id="RU003690"/>
    </source>
</evidence>